<sequence length="333" mass="36356">MDTIPPISSTPNPTTTPTPMAQSKKTKPKKPTAQPKKLDESNVKTPNHTWTTDQKMTLLESIATQYAAGLETDNGGLKKEAWPIVQEKLNTNGFGWNDKRGTVTADESVWEELIAAHPRQNFARLKDKPFPVYDLAYSVFTGKAATGEIANSELVPTTTKAVKLTPAAKRKIVPLSDDDSSSNIDIEPKSSLKTAGSNTTKRVRESKNALIKSEMESISGAINAVLENSKNLMGEFAMIASAVSSNQPPHQPSTSAIAHGETQSTISDTALQVCADRYLNKVLDKTYVDFASVLENNGSARTFITLLRTANNHACQVWLEKKVKEAKENKKKE</sequence>
<dbReference type="EMBL" id="ADAS02000148">
    <property type="protein sequence ID" value="OAV88911.1"/>
    <property type="molecule type" value="Genomic_DNA"/>
</dbReference>
<evidence type="ECO:0000313" key="2">
    <source>
        <dbReference type="EMBL" id="OAV88911.1"/>
    </source>
</evidence>
<reference evidence="3" key="4">
    <citation type="submission" date="2025-05" db="UniProtKB">
        <authorList>
            <consortium name="EnsemblFungi"/>
        </authorList>
    </citation>
    <scope>IDENTIFICATION</scope>
    <source>
        <strain evidence="3">isolate 1-1 / race 1 (BBBD)</strain>
    </source>
</reference>
<accession>A0A180G8B7</accession>
<feature type="compositionally biased region" description="Polar residues" evidence="1">
    <location>
        <begin position="43"/>
        <end position="52"/>
    </location>
</feature>
<dbReference type="PANTHER" id="PTHR47072:SF4">
    <property type="entry name" value="MYB_SANT-LIKE DOMAIN-CONTAINING PROTEIN"/>
    <property type="match status" value="1"/>
</dbReference>
<feature type="region of interest" description="Disordered" evidence="1">
    <location>
        <begin position="175"/>
        <end position="201"/>
    </location>
</feature>
<dbReference type="Proteomes" id="UP000005240">
    <property type="component" value="Unassembled WGS sequence"/>
</dbReference>
<name>A0A180G8B7_PUCT1</name>
<keyword evidence="4" id="KW-1185">Reference proteome</keyword>
<feature type="region of interest" description="Disordered" evidence="1">
    <location>
        <begin position="1"/>
        <end position="52"/>
    </location>
</feature>
<dbReference type="PANTHER" id="PTHR47072">
    <property type="match status" value="1"/>
</dbReference>
<feature type="compositionally biased region" description="Low complexity" evidence="1">
    <location>
        <begin position="1"/>
        <end position="23"/>
    </location>
</feature>
<protein>
    <recommendedName>
        <fullName evidence="5">Myb/SANT-like domain-containing protein</fullName>
    </recommendedName>
</protein>
<gene>
    <name evidence="2" type="ORF">PTTG_28872</name>
</gene>
<evidence type="ECO:0000256" key="1">
    <source>
        <dbReference type="SAM" id="MobiDB-lite"/>
    </source>
</evidence>
<proteinExistence type="predicted"/>
<reference evidence="2" key="2">
    <citation type="submission" date="2016-05" db="EMBL/GenBank/DDBJ databases">
        <title>Comparative analysis highlights variable genome content of wheat rusts and divergence of the mating loci.</title>
        <authorList>
            <person name="Cuomo C.A."/>
            <person name="Bakkeren G."/>
            <person name="Szabo L."/>
            <person name="Khalil H."/>
            <person name="Joly D."/>
            <person name="Goldberg J."/>
            <person name="Young S."/>
            <person name="Zeng Q."/>
            <person name="Fellers J."/>
        </authorList>
    </citation>
    <scope>NUCLEOTIDE SEQUENCE [LARGE SCALE GENOMIC DNA]</scope>
    <source>
        <strain evidence="2">1-1 BBBD Race 1</strain>
    </source>
</reference>
<organism evidence="2">
    <name type="scientific">Puccinia triticina (isolate 1-1 / race 1 (BBBD))</name>
    <name type="common">Brown leaf rust fungus</name>
    <dbReference type="NCBI Taxonomy" id="630390"/>
    <lineage>
        <taxon>Eukaryota</taxon>
        <taxon>Fungi</taxon>
        <taxon>Dikarya</taxon>
        <taxon>Basidiomycota</taxon>
        <taxon>Pucciniomycotina</taxon>
        <taxon>Pucciniomycetes</taxon>
        <taxon>Pucciniales</taxon>
        <taxon>Pucciniaceae</taxon>
        <taxon>Puccinia</taxon>
    </lineage>
</organism>
<evidence type="ECO:0008006" key="5">
    <source>
        <dbReference type="Google" id="ProtNLM"/>
    </source>
</evidence>
<dbReference type="OrthoDB" id="76215at2759"/>
<reference evidence="2" key="1">
    <citation type="submission" date="2009-11" db="EMBL/GenBank/DDBJ databases">
        <authorList>
            <consortium name="The Broad Institute Genome Sequencing Platform"/>
            <person name="Ward D."/>
            <person name="Feldgarden M."/>
            <person name="Earl A."/>
            <person name="Young S.K."/>
            <person name="Zeng Q."/>
            <person name="Koehrsen M."/>
            <person name="Alvarado L."/>
            <person name="Berlin A."/>
            <person name="Bochicchio J."/>
            <person name="Borenstein D."/>
            <person name="Chapman S.B."/>
            <person name="Chen Z."/>
            <person name="Engels R."/>
            <person name="Freedman E."/>
            <person name="Gellesch M."/>
            <person name="Goldberg J."/>
            <person name="Griggs A."/>
            <person name="Gujja S."/>
            <person name="Heilman E."/>
            <person name="Heiman D."/>
            <person name="Hepburn T."/>
            <person name="Howarth C."/>
            <person name="Jen D."/>
            <person name="Larson L."/>
            <person name="Lewis B."/>
            <person name="Mehta T."/>
            <person name="Park D."/>
            <person name="Pearson M."/>
            <person name="Roberts A."/>
            <person name="Saif S."/>
            <person name="Shea T."/>
            <person name="Shenoy N."/>
            <person name="Sisk P."/>
            <person name="Stolte C."/>
            <person name="Sykes S."/>
            <person name="Thomson T."/>
            <person name="Walk T."/>
            <person name="White J."/>
            <person name="Yandava C."/>
            <person name="Izard J."/>
            <person name="Baranova O.V."/>
            <person name="Blanton J.M."/>
            <person name="Tanner A.C."/>
            <person name="Dewhirst F.E."/>
            <person name="Haas B."/>
            <person name="Nusbaum C."/>
            <person name="Birren B."/>
        </authorList>
    </citation>
    <scope>NUCLEOTIDE SEQUENCE [LARGE SCALE GENOMIC DNA]</scope>
    <source>
        <strain evidence="2">1-1 BBBD Race 1</strain>
    </source>
</reference>
<reference evidence="3 4" key="3">
    <citation type="journal article" date="2017" name="G3 (Bethesda)">
        <title>Comparative analysis highlights variable genome content of wheat rusts and divergence of the mating loci.</title>
        <authorList>
            <person name="Cuomo C.A."/>
            <person name="Bakkeren G."/>
            <person name="Khalil H.B."/>
            <person name="Panwar V."/>
            <person name="Joly D."/>
            <person name="Linning R."/>
            <person name="Sakthikumar S."/>
            <person name="Song X."/>
            <person name="Adiconis X."/>
            <person name="Fan L."/>
            <person name="Goldberg J.M."/>
            <person name="Levin J.Z."/>
            <person name="Young S."/>
            <person name="Zeng Q."/>
            <person name="Anikster Y."/>
            <person name="Bruce M."/>
            <person name="Wang M."/>
            <person name="Yin C."/>
            <person name="McCallum B."/>
            <person name="Szabo L.J."/>
            <person name="Hulbert S."/>
            <person name="Chen X."/>
            <person name="Fellers J.P."/>
        </authorList>
    </citation>
    <scope>NUCLEOTIDE SEQUENCE</scope>
    <source>
        <strain evidence="4">Isolate 1-1 / race 1 (BBBD)</strain>
        <strain evidence="3">isolate 1-1 / race 1 (BBBD)</strain>
    </source>
</reference>
<evidence type="ECO:0000313" key="3">
    <source>
        <dbReference type="EnsemblFungi" id="PTTG_28872-t43_1-p1"/>
    </source>
</evidence>
<dbReference type="EnsemblFungi" id="PTTG_28872-t43_1">
    <property type="protein sequence ID" value="PTTG_28872-t43_1-p1"/>
    <property type="gene ID" value="PTTG_28872"/>
</dbReference>
<feature type="compositionally biased region" description="Polar residues" evidence="1">
    <location>
        <begin position="191"/>
        <end position="200"/>
    </location>
</feature>
<dbReference type="VEuPathDB" id="FungiDB:PTTG_28872"/>
<evidence type="ECO:0000313" key="4">
    <source>
        <dbReference type="Proteomes" id="UP000005240"/>
    </source>
</evidence>
<dbReference type="AlphaFoldDB" id="A0A180G8B7"/>